<feature type="region of interest" description="Disordered" evidence="1">
    <location>
        <begin position="661"/>
        <end position="682"/>
    </location>
</feature>
<feature type="region of interest" description="Disordered" evidence="1">
    <location>
        <begin position="910"/>
        <end position="1019"/>
    </location>
</feature>
<evidence type="ECO:0000259" key="2">
    <source>
        <dbReference type="Pfam" id="PF13178"/>
    </source>
</evidence>
<evidence type="ECO:0000313" key="3">
    <source>
        <dbReference type="EMBL" id="KAE8724816.1"/>
    </source>
</evidence>
<sequence length="1192" mass="134147">MFRVATFFWVFLLKFIGSFFRWPINGYLQDLGSNFYEQNERRGNDQVVDQGNIEGESFAMAASTRKYEFLYRKSISGFIEEPTAKRLTVHGFYMGSNDSANCNGGILDSSDPVGADFGNVEVEVERKIEECALRFSFQKSFDFEEHIKEEEAVEDYVRNSVVETTMEQTEQDIKDVVREKTEESVVNFIAEVESEDDQHVAEQKTGDFFESSVIDKYLENVEHENHERNARTSCDKATIFEEDDKEAESMVSPEKSRGPSIMQDDEDSEFGWEHGDDLMERLKMEVKIARTGGLATILEDFESPNMVIGPLQIDQRYDHIAETQQLYKSYSHKMRKLDILNSQAMHAIRLLQLKDVPIQLSTPAKSSAPAIKSLRKALSFGQRKVGADPTMKLIRGLHKDFETVYVGQICLSWAILHWQFGQVKKLLECNTLGVNRYNQVAGEFQRFQVLLQRFLEDEPFRTGSRVENYVNCRCLVRRLLQVPVIKDDCSKYKEDAVSSEMLKDFIEESMHVFWEFLRADKDEPESTSKARFQSQVAPHEPIDFDLLKDVRTDLQKKEKRLKEIQRGAKCVIKKFQRQEHQGNLLDHALFIAGVELKLEWQLTSELKLKFAAFFRRGLVSSKVIVSDIPADPPSISAPIPVSSSWNAVDSEKGIPAQLPNDGVNIPSPITDGNDAATGDSGYPEDPDRIRLNQAAATAQAAFRGYLVATLPLKVTVILKGHVMQGNEICKPFTTVVFSSAKANYFWQQLNLNALCIFIVLLTLLELAFGWAMQGLSEMLLIHTSFMARRAFRTLKGIIRLQALIRGHLVRRQAVATLCCIWGIVKLQALAHGRKVRCSDIAIEVQEKHQRLLQDSKSLDSVRVSTSSKLLASSPAVLPLRLQYGPEEPNSSWQWLQRWTKSRFWESTSKSIRSGKAKRSVQKVSNAKVVNGSNHSTLEHEKNKQGLRRVSGNSVADSVREHPQNELGRVKRNLRKLSDPSKEVADKSDVVNEKPKKPLKKASSSNNPDVSEQESAEKMSNVNATLSKLSNLEADLKLSSEDASLNEPNVCPAVDLAPAENNGKIEHMSMTGESNSKDEQVSDEGSKANQRRASFPAKINNQVNGFKNNPKVPSYMASTESVKARLKGQGSPRFTHEVVEKNELHRRYSLPSSTNSNANSLSSSAQTRVRVAGKGAISSDKSQSSSKDANGKH</sequence>
<dbReference type="PANTHER" id="PTHR46741">
    <property type="entry name" value="OS09G0413600 PROTEIN"/>
    <property type="match status" value="1"/>
</dbReference>
<feature type="region of interest" description="Disordered" evidence="1">
    <location>
        <begin position="243"/>
        <end position="268"/>
    </location>
</feature>
<organism evidence="3 4">
    <name type="scientific">Hibiscus syriacus</name>
    <name type="common">Rose of Sharon</name>
    <dbReference type="NCBI Taxonomy" id="106335"/>
    <lineage>
        <taxon>Eukaryota</taxon>
        <taxon>Viridiplantae</taxon>
        <taxon>Streptophyta</taxon>
        <taxon>Embryophyta</taxon>
        <taxon>Tracheophyta</taxon>
        <taxon>Spermatophyta</taxon>
        <taxon>Magnoliopsida</taxon>
        <taxon>eudicotyledons</taxon>
        <taxon>Gunneridae</taxon>
        <taxon>Pentapetalae</taxon>
        <taxon>rosids</taxon>
        <taxon>malvids</taxon>
        <taxon>Malvales</taxon>
        <taxon>Malvaceae</taxon>
        <taxon>Malvoideae</taxon>
        <taxon>Hibiscus</taxon>
    </lineage>
</organism>
<dbReference type="InterPro" id="IPR012870">
    <property type="entry name" value="DUF1666"/>
</dbReference>
<dbReference type="PROSITE" id="PS50096">
    <property type="entry name" value="IQ"/>
    <property type="match status" value="1"/>
</dbReference>
<dbReference type="AlphaFoldDB" id="A0A6A3C7Q1"/>
<proteinExistence type="predicted"/>
<dbReference type="PANTHER" id="PTHR46741:SF4">
    <property type="entry name" value="FINGER FYVE DOMAIN PROTEIN, PUTATIVE (DUF1666)-RELATED"/>
    <property type="match status" value="1"/>
</dbReference>
<dbReference type="Pfam" id="PF13178">
    <property type="entry name" value="DUF4005"/>
    <property type="match status" value="1"/>
</dbReference>
<evidence type="ECO:0000313" key="4">
    <source>
        <dbReference type="Proteomes" id="UP000436088"/>
    </source>
</evidence>
<gene>
    <name evidence="3" type="ORF">F3Y22_tig00009840pilonHSYRG00008</name>
</gene>
<keyword evidence="4" id="KW-1185">Reference proteome</keyword>
<evidence type="ECO:0000256" key="1">
    <source>
        <dbReference type="SAM" id="MobiDB-lite"/>
    </source>
</evidence>
<dbReference type="InterPro" id="IPR025064">
    <property type="entry name" value="DUF4005"/>
</dbReference>
<dbReference type="Proteomes" id="UP000436088">
    <property type="component" value="Unassembled WGS sequence"/>
</dbReference>
<dbReference type="EMBL" id="VEPZ02000451">
    <property type="protein sequence ID" value="KAE8724816.1"/>
    <property type="molecule type" value="Genomic_DNA"/>
</dbReference>
<name>A0A6A3C7Q1_HIBSY</name>
<protein>
    <submittedName>
        <fullName evidence="3">Leucine-rich repeat protein kinase family protein</fullName>
    </submittedName>
</protein>
<feature type="compositionally biased region" description="Low complexity" evidence="1">
    <location>
        <begin position="1148"/>
        <end position="1164"/>
    </location>
</feature>
<feature type="compositionally biased region" description="Basic and acidic residues" evidence="1">
    <location>
        <begin position="975"/>
        <end position="995"/>
    </location>
</feature>
<accession>A0A6A3C7Q1</accession>
<comment type="caution">
    <text evidence="3">The sequence shown here is derived from an EMBL/GenBank/DDBJ whole genome shotgun (WGS) entry which is preliminary data.</text>
</comment>
<feature type="region of interest" description="Disordered" evidence="1">
    <location>
        <begin position="1066"/>
        <end position="1192"/>
    </location>
</feature>
<feature type="compositionally biased region" description="Basic and acidic residues" evidence="1">
    <location>
        <begin position="1074"/>
        <end position="1085"/>
    </location>
</feature>
<keyword evidence="3" id="KW-0808">Transferase</keyword>
<dbReference type="GO" id="GO:0016301">
    <property type="term" value="F:kinase activity"/>
    <property type="evidence" value="ECO:0007669"/>
    <property type="project" value="UniProtKB-KW"/>
</dbReference>
<dbReference type="Pfam" id="PF07891">
    <property type="entry name" value="DUF1666"/>
    <property type="match status" value="1"/>
</dbReference>
<keyword evidence="3" id="KW-0418">Kinase</keyword>
<feature type="domain" description="DUF4005" evidence="2">
    <location>
        <begin position="1100"/>
        <end position="1165"/>
    </location>
</feature>
<feature type="compositionally biased region" description="Low complexity" evidence="1">
    <location>
        <begin position="1177"/>
        <end position="1192"/>
    </location>
</feature>
<reference evidence="3" key="1">
    <citation type="submission" date="2019-09" db="EMBL/GenBank/DDBJ databases">
        <title>Draft genome information of white flower Hibiscus syriacus.</title>
        <authorList>
            <person name="Kim Y.-M."/>
        </authorList>
    </citation>
    <scope>NUCLEOTIDE SEQUENCE [LARGE SCALE GENOMIC DNA]</scope>
    <source>
        <strain evidence="3">YM2019G1</strain>
    </source>
</reference>
<feature type="compositionally biased region" description="Basic and acidic residues" evidence="1">
    <location>
        <begin position="1133"/>
        <end position="1145"/>
    </location>
</feature>